<name>A0A250L215_9GAMM</name>
<evidence type="ECO:0000313" key="2">
    <source>
        <dbReference type="Proteomes" id="UP000266313"/>
    </source>
</evidence>
<dbReference type="Proteomes" id="UP000266313">
    <property type="component" value="Chromosome"/>
</dbReference>
<proteinExistence type="predicted"/>
<dbReference type="AlphaFoldDB" id="A0A250L215"/>
<protein>
    <submittedName>
        <fullName evidence="1">Uncharacterized protein</fullName>
    </submittedName>
</protein>
<dbReference type="EMBL" id="AP017928">
    <property type="protein sequence ID" value="BBA36399.1"/>
    <property type="molecule type" value="Genomic_DNA"/>
</dbReference>
<gene>
    <name evidence="1" type="ORF">sS8_4469</name>
</gene>
<reference evidence="1 2" key="1">
    <citation type="submission" date="2016-12" db="EMBL/GenBank/DDBJ databases">
        <title>Genome sequencing of Methylocaldum marinum.</title>
        <authorList>
            <person name="Takeuchi M."/>
            <person name="Kamagata Y."/>
            <person name="Hiraoka S."/>
            <person name="Oshima K."/>
            <person name="Hattori M."/>
            <person name="Iwasaki W."/>
        </authorList>
    </citation>
    <scope>NUCLEOTIDE SEQUENCE [LARGE SCALE GENOMIC DNA]</scope>
    <source>
        <strain evidence="1 2">S8</strain>
    </source>
</reference>
<accession>A0A250L215</accession>
<dbReference type="OrthoDB" id="7065419at2"/>
<evidence type="ECO:0000313" key="1">
    <source>
        <dbReference type="EMBL" id="BBA36399.1"/>
    </source>
</evidence>
<sequence>MAIYNALGKDLMECLFKTGSPNAWYQISEIYRQAWLDEIKRRIRGRELVLLKNEDIGNETRSIMKNGALYGGSAMPTSLLFSQFKYNEHFQTNYGDSPGWIASKRKVEVAAALRAEPAKSIDFRISASYLGVSGLRGTIGDSRPIASPT</sequence>
<organism evidence="1 2">
    <name type="scientific">Methylocaldum marinum</name>
    <dbReference type="NCBI Taxonomy" id="1432792"/>
    <lineage>
        <taxon>Bacteria</taxon>
        <taxon>Pseudomonadati</taxon>
        <taxon>Pseudomonadota</taxon>
        <taxon>Gammaproteobacteria</taxon>
        <taxon>Methylococcales</taxon>
        <taxon>Methylococcaceae</taxon>
        <taxon>Methylocaldum</taxon>
    </lineage>
</organism>
<dbReference type="KEGG" id="mmai:sS8_4469"/>
<keyword evidence="2" id="KW-1185">Reference proteome</keyword>
<dbReference type="RefSeq" id="WP_119631575.1">
    <property type="nucleotide sequence ID" value="NZ_AP017928.1"/>
</dbReference>